<comment type="caution">
    <text evidence="2">The sequence shown here is derived from an EMBL/GenBank/DDBJ whole genome shotgun (WGS) entry which is preliminary data.</text>
</comment>
<dbReference type="InterPro" id="IPR029044">
    <property type="entry name" value="Nucleotide-diphossugar_trans"/>
</dbReference>
<dbReference type="PANTHER" id="PTHR22916:SF3">
    <property type="entry name" value="UDP-GLCNAC:BETAGAL BETA-1,3-N-ACETYLGLUCOSAMINYLTRANSFERASE-LIKE PROTEIN 1"/>
    <property type="match status" value="1"/>
</dbReference>
<dbReference type="InterPro" id="IPR001173">
    <property type="entry name" value="Glyco_trans_2-like"/>
</dbReference>
<dbReference type="RefSeq" id="WP_348863767.1">
    <property type="nucleotide sequence ID" value="NZ_JBEAAL010000017.1"/>
</dbReference>
<dbReference type="Pfam" id="PF00535">
    <property type="entry name" value="Glycos_transf_2"/>
    <property type="match status" value="1"/>
</dbReference>
<dbReference type="CDD" id="cd00761">
    <property type="entry name" value="Glyco_tranf_GTA_type"/>
    <property type="match status" value="1"/>
</dbReference>
<dbReference type="EC" id="2.4.-.-" evidence="2"/>
<proteinExistence type="predicted"/>
<keyword evidence="2" id="KW-0328">Glycosyltransferase</keyword>
<sequence length="340" mass="38517">MKINQPILSVIITCYNYERYIGECIKSVISQDYEWLEIVVVDDGSTDRSWEKIQEFKDRIVALRTENRGQLKTSLTGLSLSKGDFVYFLDADDVIADGAIAQVAQYLRPDVSKIQFMLLPIDHNGDPIGNAFPTLQPSEDSGPLIQSIRKRGYYNTPPTSGNIYRRDVYEGLGEMNYERGIDGVSYLLAPFVGRVVSIDKVLGKYRIHNSNQSSFSVLTSSRMKGYMDRFMGRLHHLSQLVQERCAAAEKIEVRNDYAYVMELKAMSVVVDGKRPDLSQLSAYIGAVMRENTGKKRLALLLFAIALFVLPNKMARHIAAIRVDPSRSQQLRSQLKRVLYV</sequence>
<accession>A0ABV0M645</accession>
<name>A0ABV0M645_9HYPH</name>
<dbReference type="PANTHER" id="PTHR22916">
    <property type="entry name" value="GLYCOSYLTRANSFERASE"/>
    <property type="match status" value="1"/>
</dbReference>
<protein>
    <submittedName>
        <fullName evidence="2">Glycosyltransferase family 2 protein</fullName>
        <ecNumber evidence="2">2.4.-.-</ecNumber>
    </submittedName>
</protein>
<dbReference type="EMBL" id="JBEAAL010000017">
    <property type="protein sequence ID" value="MEQ1407320.1"/>
    <property type="molecule type" value="Genomic_DNA"/>
</dbReference>
<dbReference type="GO" id="GO:0016757">
    <property type="term" value="F:glycosyltransferase activity"/>
    <property type="evidence" value="ECO:0007669"/>
    <property type="project" value="UniProtKB-KW"/>
</dbReference>
<reference evidence="2 3" key="1">
    <citation type="submission" date="2024-05" db="EMBL/GenBank/DDBJ databases">
        <title>Neorhizobium sp. Rsf11, a plant growth promoting and heavy metal resistant PAH-degrader.</title>
        <authorList>
            <person name="Golubev S.N."/>
            <person name="Muratova A.Y."/>
            <person name="Markelova M.I."/>
        </authorList>
    </citation>
    <scope>NUCLEOTIDE SEQUENCE [LARGE SCALE GENOMIC DNA]</scope>
    <source>
        <strain evidence="2 3">Rsf11</strain>
    </source>
</reference>
<dbReference type="Proteomes" id="UP001496627">
    <property type="component" value="Unassembled WGS sequence"/>
</dbReference>
<evidence type="ECO:0000313" key="3">
    <source>
        <dbReference type="Proteomes" id="UP001496627"/>
    </source>
</evidence>
<keyword evidence="3" id="KW-1185">Reference proteome</keyword>
<gene>
    <name evidence="2" type="ORF">ABK249_20515</name>
</gene>
<keyword evidence="2" id="KW-0808">Transferase</keyword>
<dbReference type="SUPFAM" id="SSF53448">
    <property type="entry name" value="Nucleotide-diphospho-sugar transferases"/>
    <property type="match status" value="1"/>
</dbReference>
<feature type="domain" description="Glycosyltransferase 2-like" evidence="1">
    <location>
        <begin position="9"/>
        <end position="108"/>
    </location>
</feature>
<organism evidence="2 3">
    <name type="scientific">Neorhizobium phenanthreniclasticum</name>
    <dbReference type="NCBI Taxonomy" id="3157917"/>
    <lineage>
        <taxon>Bacteria</taxon>
        <taxon>Pseudomonadati</taxon>
        <taxon>Pseudomonadota</taxon>
        <taxon>Alphaproteobacteria</taxon>
        <taxon>Hyphomicrobiales</taxon>
        <taxon>Rhizobiaceae</taxon>
        <taxon>Rhizobium/Agrobacterium group</taxon>
        <taxon>Neorhizobium</taxon>
    </lineage>
</organism>
<dbReference type="Gene3D" id="3.90.550.10">
    <property type="entry name" value="Spore Coat Polysaccharide Biosynthesis Protein SpsA, Chain A"/>
    <property type="match status" value="1"/>
</dbReference>
<evidence type="ECO:0000259" key="1">
    <source>
        <dbReference type="Pfam" id="PF00535"/>
    </source>
</evidence>
<evidence type="ECO:0000313" key="2">
    <source>
        <dbReference type="EMBL" id="MEQ1407320.1"/>
    </source>
</evidence>